<dbReference type="PRINTS" id="PR00385">
    <property type="entry name" value="P450"/>
</dbReference>
<evidence type="ECO:0000256" key="4">
    <source>
        <dbReference type="ARBA" id="ARBA00022723"/>
    </source>
</evidence>
<evidence type="ECO:0000256" key="5">
    <source>
        <dbReference type="ARBA" id="ARBA00023002"/>
    </source>
</evidence>
<dbReference type="PANTHER" id="PTHR24305:SF187">
    <property type="entry name" value="P450, PUTATIVE (EUROFUNG)-RELATED"/>
    <property type="match status" value="1"/>
</dbReference>
<dbReference type="InterPro" id="IPR050121">
    <property type="entry name" value="Cytochrome_P450_monoxygenase"/>
</dbReference>
<keyword evidence="8" id="KW-0349">Heme</keyword>
<keyword evidence="5" id="KW-0560">Oxidoreductase</keyword>
<dbReference type="Gene3D" id="1.10.630.10">
    <property type="entry name" value="Cytochrome P450"/>
    <property type="match status" value="1"/>
</dbReference>
<evidence type="ECO:0000313" key="11">
    <source>
        <dbReference type="Proteomes" id="UP000305067"/>
    </source>
</evidence>
<keyword evidence="9" id="KW-0812">Transmembrane</keyword>
<evidence type="ECO:0000256" key="8">
    <source>
        <dbReference type="PIRSR" id="PIRSR602401-1"/>
    </source>
</evidence>
<evidence type="ECO:0000256" key="2">
    <source>
        <dbReference type="ARBA" id="ARBA00005179"/>
    </source>
</evidence>
<organism evidence="10 11">
    <name type="scientific">Pterulicium gracile</name>
    <dbReference type="NCBI Taxonomy" id="1884261"/>
    <lineage>
        <taxon>Eukaryota</taxon>
        <taxon>Fungi</taxon>
        <taxon>Dikarya</taxon>
        <taxon>Basidiomycota</taxon>
        <taxon>Agaricomycotina</taxon>
        <taxon>Agaricomycetes</taxon>
        <taxon>Agaricomycetidae</taxon>
        <taxon>Agaricales</taxon>
        <taxon>Pleurotineae</taxon>
        <taxon>Pterulaceae</taxon>
        <taxon>Pterulicium</taxon>
    </lineage>
</organism>
<dbReference type="SUPFAM" id="SSF48264">
    <property type="entry name" value="Cytochrome P450"/>
    <property type="match status" value="1"/>
</dbReference>
<keyword evidence="11" id="KW-1185">Reference proteome</keyword>
<dbReference type="Pfam" id="PF00067">
    <property type="entry name" value="p450"/>
    <property type="match status" value="2"/>
</dbReference>
<dbReference type="PRINTS" id="PR00463">
    <property type="entry name" value="EP450I"/>
</dbReference>
<dbReference type="EMBL" id="ML178830">
    <property type="protein sequence ID" value="TFL00037.1"/>
    <property type="molecule type" value="Genomic_DNA"/>
</dbReference>
<dbReference type="PANTHER" id="PTHR24305">
    <property type="entry name" value="CYTOCHROME P450"/>
    <property type="match status" value="1"/>
</dbReference>
<feature type="transmembrane region" description="Helical" evidence="9">
    <location>
        <begin position="34"/>
        <end position="51"/>
    </location>
</feature>
<protein>
    <submittedName>
        <fullName evidence="10">Cytochrome P450</fullName>
    </submittedName>
</protein>
<dbReference type="GO" id="GO:0004497">
    <property type="term" value="F:monooxygenase activity"/>
    <property type="evidence" value="ECO:0007669"/>
    <property type="project" value="UniProtKB-KW"/>
</dbReference>
<dbReference type="GO" id="GO:0020037">
    <property type="term" value="F:heme binding"/>
    <property type="evidence" value="ECO:0007669"/>
    <property type="project" value="InterPro"/>
</dbReference>
<feature type="binding site" description="axial binding residue" evidence="8">
    <location>
        <position position="539"/>
    </location>
    <ligand>
        <name>heme</name>
        <dbReference type="ChEBI" id="CHEBI:30413"/>
    </ligand>
    <ligandPart>
        <name>Fe</name>
        <dbReference type="ChEBI" id="CHEBI:18248"/>
    </ligandPart>
</feature>
<dbReference type="InterPro" id="IPR001128">
    <property type="entry name" value="Cyt_P450"/>
</dbReference>
<keyword evidence="4 8" id="KW-0479">Metal-binding</keyword>
<dbReference type="GO" id="GO:0016705">
    <property type="term" value="F:oxidoreductase activity, acting on paired donors, with incorporation or reduction of molecular oxygen"/>
    <property type="evidence" value="ECO:0007669"/>
    <property type="project" value="InterPro"/>
</dbReference>
<keyword evidence="7" id="KW-0503">Monooxygenase</keyword>
<dbReference type="STRING" id="1884261.A0A5C3QEN9"/>
<comment type="cofactor">
    <cofactor evidence="1 8">
        <name>heme</name>
        <dbReference type="ChEBI" id="CHEBI:30413"/>
    </cofactor>
</comment>
<dbReference type="AlphaFoldDB" id="A0A5C3QEN9"/>
<sequence length="607" mass="67905">MLFNLSNAEIYGLAGFLGPATHCTFRVYEPGDPVVALKILILAPTVALVLVRHPASWTFILPLRFLFTYGLCTILSVLAYRLSPFHPLTSYPGPILFKLSKIPGMWYSWTGKQHHVLKAMHDQYGTVVRTGPNEVSIIEEEAVPLVFGASGLQKGQYYLARKDPNAPGNLIVLTGESHANRRRLWNRGMGSEAMKDYDLIIHRRAEQLVDKLEGLTGRVVDLAAWFGYYAFDFMGDMCFGGGYEMLHDAADTSDHWGVLERFITTAGVISHVPWASQTIQKIPFLKKDLVKMRSYAVQVASKRYADGSRTKDLWYHLSDEAGHEKAKPAFRDVIADGALAIVAGTDTTASALTTLMYFLCRYPECYRKVQEEVDMVFPRSADTMDATKHSELVYLQACLQESLRLCPPVPTGGPRQVPSDEGRIICGRYFPPGTQIYVPAYPLQRDPRYFDQPNDFIPERWIGYPTSSSLAISWNHSAAAPLTLGTPTASPTSLIGTTSIPVPRPSSPYTAYTPSPFTNARIIKDPLAYIPFSYGPANCVGKMLAKREILMVIPTLMRRFELEFADKDGAWRDQWVNDLPDHFITTKIPLLMRLVLRDGKREASLPP</sequence>
<keyword evidence="9" id="KW-1133">Transmembrane helix</keyword>
<dbReference type="InterPro" id="IPR036396">
    <property type="entry name" value="Cyt_P450_sf"/>
</dbReference>
<evidence type="ECO:0000256" key="9">
    <source>
        <dbReference type="SAM" id="Phobius"/>
    </source>
</evidence>
<gene>
    <name evidence="10" type="ORF">BDV98DRAFT_569874</name>
</gene>
<evidence type="ECO:0000256" key="6">
    <source>
        <dbReference type="ARBA" id="ARBA00023004"/>
    </source>
</evidence>
<feature type="transmembrane region" description="Helical" evidence="9">
    <location>
        <begin position="63"/>
        <end position="82"/>
    </location>
</feature>
<proteinExistence type="inferred from homology"/>
<dbReference type="Proteomes" id="UP000305067">
    <property type="component" value="Unassembled WGS sequence"/>
</dbReference>
<name>A0A5C3QEN9_9AGAR</name>
<dbReference type="GO" id="GO:0005506">
    <property type="term" value="F:iron ion binding"/>
    <property type="evidence" value="ECO:0007669"/>
    <property type="project" value="InterPro"/>
</dbReference>
<dbReference type="InterPro" id="IPR002401">
    <property type="entry name" value="Cyt_P450_E_grp-I"/>
</dbReference>
<evidence type="ECO:0000256" key="1">
    <source>
        <dbReference type="ARBA" id="ARBA00001971"/>
    </source>
</evidence>
<dbReference type="OrthoDB" id="6692864at2759"/>
<reference evidence="10 11" key="1">
    <citation type="journal article" date="2019" name="Nat. Ecol. Evol.">
        <title>Megaphylogeny resolves global patterns of mushroom evolution.</title>
        <authorList>
            <person name="Varga T."/>
            <person name="Krizsan K."/>
            <person name="Foldi C."/>
            <person name="Dima B."/>
            <person name="Sanchez-Garcia M."/>
            <person name="Sanchez-Ramirez S."/>
            <person name="Szollosi G.J."/>
            <person name="Szarkandi J.G."/>
            <person name="Papp V."/>
            <person name="Albert L."/>
            <person name="Andreopoulos W."/>
            <person name="Angelini C."/>
            <person name="Antonin V."/>
            <person name="Barry K.W."/>
            <person name="Bougher N.L."/>
            <person name="Buchanan P."/>
            <person name="Buyck B."/>
            <person name="Bense V."/>
            <person name="Catcheside P."/>
            <person name="Chovatia M."/>
            <person name="Cooper J."/>
            <person name="Damon W."/>
            <person name="Desjardin D."/>
            <person name="Finy P."/>
            <person name="Geml J."/>
            <person name="Haridas S."/>
            <person name="Hughes K."/>
            <person name="Justo A."/>
            <person name="Karasinski D."/>
            <person name="Kautmanova I."/>
            <person name="Kiss B."/>
            <person name="Kocsube S."/>
            <person name="Kotiranta H."/>
            <person name="LaButti K.M."/>
            <person name="Lechner B.E."/>
            <person name="Liimatainen K."/>
            <person name="Lipzen A."/>
            <person name="Lukacs Z."/>
            <person name="Mihaltcheva S."/>
            <person name="Morgado L.N."/>
            <person name="Niskanen T."/>
            <person name="Noordeloos M.E."/>
            <person name="Ohm R.A."/>
            <person name="Ortiz-Santana B."/>
            <person name="Ovrebo C."/>
            <person name="Racz N."/>
            <person name="Riley R."/>
            <person name="Savchenko A."/>
            <person name="Shiryaev A."/>
            <person name="Soop K."/>
            <person name="Spirin V."/>
            <person name="Szebenyi C."/>
            <person name="Tomsovsky M."/>
            <person name="Tulloss R.E."/>
            <person name="Uehling J."/>
            <person name="Grigoriev I.V."/>
            <person name="Vagvolgyi C."/>
            <person name="Papp T."/>
            <person name="Martin F.M."/>
            <person name="Miettinen O."/>
            <person name="Hibbett D.S."/>
            <person name="Nagy L.G."/>
        </authorList>
    </citation>
    <scope>NUCLEOTIDE SEQUENCE [LARGE SCALE GENOMIC DNA]</scope>
    <source>
        <strain evidence="10 11">CBS 309.79</strain>
    </source>
</reference>
<evidence type="ECO:0000256" key="3">
    <source>
        <dbReference type="ARBA" id="ARBA00010617"/>
    </source>
</evidence>
<comment type="similarity">
    <text evidence="3">Belongs to the cytochrome P450 family.</text>
</comment>
<evidence type="ECO:0000256" key="7">
    <source>
        <dbReference type="ARBA" id="ARBA00023033"/>
    </source>
</evidence>
<keyword evidence="9" id="KW-0472">Membrane</keyword>
<accession>A0A5C3QEN9</accession>
<comment type="pathway">
    <text evidence="2">Secondary metabolite biosynthesis.</text>
</comment>
<keyword evidence="6 8" id="KW-0408">Iron</keyword>
<evidence type="ECO:0000313" key="10">
    <source>
        <dbReference type="EMBL" id="TFL00037.1"/>
    </source>
</evidence>